<proteinExistence type="predicted"/>
<evidence type="ECO:0000256" key="1">
    <source>
        <dbReference type="SAM" id="MobiDB-lite"/>
    </source>
</evidence>
<reference evidence="3 4" key="1">
    <citation type="submission" date="2015-06" db="EMBL/GenBank/DDBJ databases">
        <title>Draft genome of the ant-associated black yeast Phialophora attae CBS 131958.</title>
        <authorList>
            <person name="Moreno L.F."/>
            <person name="Stielow B.J."/>
            <person name="de Hoog S."/>
            <person name="Vicente V.A."/>
            <person name="Weiss V.A."/>
            <person name="de Vries M."/>
            <person name="Cruz L.M."/>
            <person name="Souza E.M."/>
        </authorList>
    </citation>
    <scope>NUCLEOTIDE SEQUENCE [LARGE SCALE GENOMIC DNA]</scope>
    <source>
        <strain evidence="3 4">CBS 131958</strain>
    </source>
</reference>
<sequence>MATATSNDYAIETNAGIVTTWVPLSTTYSPTQACRTSFRGVYDGGSNDGLNAFDPNYSTLDSSYSCMPAAASVWWDQPVASDQTATTTLGIGPIVCPESWHVVQTSTKDVTSIFSMCCPTGYELSNGGNAGAVVNIQGVAPQGRACVSDVSSGQVINLWSETEHFDSTFSASTTVFAVGLIGMNIDRARLTSSTASSTITSQTATSRTSSNPAASSSGSSNPSGLSTGAKADIGVGAAVVGLALVGLLILFVMRKSRKSKRAHAERRGQEILQADSRPLAELDHSRHEEARPLEKYRDSPAELDAR</sequence>
<evidence type="ECO:0000313" key="3">
    <source>
        <dbReference type="EMBL" id="KPI36168.1"/>
    </source>
</evidence>
<dbReference type="EMBL" id="LFJN01000033">
    <property type="protein sequence ID" value="KPI36168.1"/>
    <property type="molecule type" value="Genomic_DNA"/>
</dbReference>
<feature type="compositionally biased region" description="Basic and acidic residues" evidence="1">
    <location>
        <begin position="278"/>
        <end position="306"/>
    </location>
</feature>
<protein>
    <submittedName>
        <fullName evidence="3">Uncharacterized protein</fullName>
    </submittedName>
</protein>
<feature type="region of interest" description="Disordered" evidence="1">
    <location>
        <begin position="192"/>
        <end position="225"/>
    </location>
</feature>
<dbReference type="Proteomes" id="UP000038010">
    <property type="component" value="Unassembled WGS sequence"/>
</dbReference>
<feature type="region of interest" description="Disordered" evidence="1">
    <location>
        <begin position="259"/>
        <end position="306"/>
    </location>
</feature>
<dbReference type="RefSeq" id="XP_017996131.1">
    <property type="nucleotide sequence ID" value="XM_018149342.1"/>
</dbReference>
<dbReference type="STRING" id="1664694.A0A0N0NIV1"/>
<keyword evidence="4" id="KW-1185">Reference proteome</keyword>
<dbReference type="AlphaFoldDB" id="A0A0N0NIV1"/>
<evidence type="ECO:0000313" key="4">
    <source>
        <dbReference type="Proteomes" id="UP000038010"/>
    </source>
</evidence>
<dbReference type="OrthoDB" id="4497263at2759"/>
<keyword evidence="2" id="KW-0472">Membrane</keyword>
<keyword evidence="2" id="KW-0812">Transmembrane</keyword>
<gene>
    <name evidence="3" type="ORF">AB675_8859</name>
</gene>
<keyword evidence="2" id="KW-1133">Transmembrane helix</keyword>
<dbReference type="VEuPathDB" id="FungiDB:AB675_8859"/>
<feature type="transmembrane region" description="Helical" evidence="2">
    <location>
        <begin position="233"/>
        <end position="253"/>
    </location>
</feature>
<comment type="caution">
    <text evidence="3">The sequence shown here is derived from an EMBL/GenBank/DDBJ whole genome shotgun (WGS) entry which is preliminary data.</text>
</comment>
<dbReference type="GeneID" id="28741222"/>
<accession>A0A0N0NIV1</accession>
<organism evidence="3 4">
    <name type="scientific">Cyphellophora attinorum</name>
    <dbReference type="NCBI Taxonomy" id="1664694"/>
    <lineage>
        <taxon>Eukaryota</taxon>
        <taxon>Fungi</taxon>
        <taxon>Dikarya</taxon>
        <taxon>Ascomycota</taxon>
        <taxon>Pezizomycotina</taxon>
        <taxon>Eurotiomycetes</taxon>
        <taxon>Chaetothyriomycetidae</taxon>
        <taxon>Chaetothyriales</taxon>
        <taxon>Cyphellophoraceae</taxon>
        <taxon>Cyphellophora</taxon>
    </lineage>
</organism>
<evidence type="ECO:0000256" key="2">
    <source>
        <dbReference type="SAM" id="Phobius"/>
    </source>
</evidence>
<name>A0A0N0NIV1_9EURO</name>